<gene>
    <name evidence="2" type="ORF">AUC71_01090</name>
</gene>
<name>A0A1E3WBQ4_9HYPH</name>
<evidence type="ECO:0000256" key="1">
    <source>
        <dbReference type="SAM" id="MobiDB-lite"/>
    </source>
</evidence>
<accession>A0A1E3WBQ4</accession>
<evidence type="ECO:0000313" key="3">
    <source>
        <dbReference type="Proteomes" id="UP000095042"/>
    </source>
</evidence>
<organism evidence="2 3">
    <name type="scientific">Methyloceanibacter marginalis</name>
    <dbReference type="NCBI Taxonomy" id="1774971"/>
    <lineage>
        <taxon>Bacteria</taxon>
        <taxon>Pseudomonadati</taxon>
        <taxon>Pseudomonadota</taxon>
        <taxon>Alphaproteobacteria</taxon>
        <taxon>Hyphomicrobiales</taxon>
        <taxon>Hyphomicrobiaceae</taxon>
        <taxon>Methyloceanibacter</taxon>
    </lineage>
</organism>
<feature type="compositionally biased region" description="Low complexity" evidence="1">
    <location>
        <begin position="1"/>
        <end position="12"/>
    </location>
</feature>
<protein>
    <submittedName>
        <fullName evidence="2">Uncharacterized protein</fullName>
    </submittedName>
</protein>
<dbReference type="Proteomes" id="UP000095042">
    <property type="component" value="Unassembled WGS sequence"/>
</dbReference>
<evidence type="ECO:0000313" key="2">
    <source>
        <dbReference type="EMBL" id="ODS03216.1"/>
    </source>
</evidence>
<sequence length="69" mass="7665">MSAMPEAMMAEAKSIGAGRERVSGSVSGPVSLSVMAVSVMRRLYQRSAWRLYDQSAHIRPPPRHEIWPP</sequence>
<reference evidence="2 3" key="1">
    <citation type="journal article" date="2016" name="Environ. Microbiol.">
        <title>New Methyloceanibacter diversity from North Sea sediments includes methanotroph containing solely the soluble methane monooxygenase.</title>
        <authorList>
            <person name="Vekeman B."/>
            <person name="Kerckhof F.M."/>
            <person name="Cremers G."/>
            <person name="de Vos P."/>
            <person name="Vandamme P."/>
            <person name="Boon N."/>
            <person name="Op den Camp H.J."/>
            <person name="Heylen K."/>
        </authorList>
    </citation>
    <scope>NUCLEOTIDE SEQUENCE [LARGE SCALE GENOMIC DNA]</scope>
    <source>
        <strain evidence="2 3">R-67177</strain>
    </source>
</reference>
<comment type="caution">
    <text evidence="2">The sequence shown here is derived from an EMBL/GenBank/DDBJ whole genome shotgun (WGS) entry which is preliminary data.</text>
</comment>
<dbReference type="AlphaFoldDB" id="A0A1E3WBQ4"/>
<feature type="region of interest" description="Disordered" evidence="1">
    <location>
        <begin position="1"/>
        <end position="26"/>
    </location>
</feature>
<dbReference type="EMBL" id="LPWD01000146">
    <property type="protein sequence ID" value="ODS03216.1"/>
    <property type="molecule type" value="Genomic_DNA"/>
</dbReference>
<keyword evidence="3" id="KW-1185">Reference proteome</keyword>
<proteinExistence type="predicted"/>